<evidence type="ECO:0000313" key="8">
    <source>
        <dbReference type="Proteomes" id="UP000660454"/>
    </source>
</evidence>
<keyword evidence="2" id="KW-0238">DNA-binding</keyword>
<protein>
    <recommendedName>
        <fullName evidence="9">IclR family transcriptional regulator</fullName>
    </recommendedName>
</protein>
<dbReference type="PANTHER" id="PTHR30136:SF24">
    <property type="entry name" value="HTH-TYPE TRANSCRIPTIONAL REPRESSOR ALLR"/>
    <property type="match status" value="1"/>
</dbReference>
<organism evidence="7 8">
    <name type="scientific">Microbispora siamensis</name>
    <dbReference type="NCBI Taxonomy" id="564413"/>
    <lineage>
        <taxon>Bacteria</taxon>
        <taxon>Bacillati</taxon>
        <taxon>Actinomycetota</taxon>
        <taxon>Actinomycetes</taxon>
        <taxon>Streptosporangiales</taxon>
        <taxon>Streptosporangiaceae</taxon>
        <taxon>Microbispora</taxon>
    </lineage>
</organism>
<dbReference type="SMART" id="SM00346">
    <property type="entry name" value="HTH_ICLR"/>
    <property type="match status" value="1"/>
</dbReference>
<sequence length="294" mass="31605">MNRTAEFSTTETTIITMTAPRDAHKAGRTVSSRVFALLNAFSQERPALRLVELTAVTGLPVSTVHRIATELVELGALKKERDGTYRIGLRMWELGSLCPQPRTLRDVSLPFIHDLYETTGENVHLAVLDGDEVLYVERVWGRRSVGVVSRVGGRSPLHATGVGKVLLAHAPRELQQAVLAAGLKRYTPHTIVMPGLLMRSLQEIRETGIARCAEELSLGTVSVAAPIHGPDRRVVAALSVVSHTVTHTRSLAAVEPALRLAAMSISRELAKGYAGGPEAAGPPGTVTSIRSAAR</sequence>
<dbReference type="EMBL" id="BOOF01000040">
    <property type="protein sequence ID" value="GIH65370.1"/>
    <property type="molecule type" value="Genomic_DNA"/>
</dbReference>
<gene>
    <name evidence="7" type="ORF">Msi02_61870</name>
</gene>
<keyword evidence="8" id="KW-1185">Reference proteome</keyword>
<feature type="region of interest" description="Disordered" evidence="4">
    <location>
        <begin position="274"/>
        <end position="294"/>
    </location>
</feature>
<dbReference type="SUPFAM" id="SSF46785">
    <property type="entry name" value="Winged helix' DNA-binding domain"/>
    <property type="match status" value="1"/>
</dbReference>
<dbReference type="InterPro" id="IPR014757">
    <property type="entry name" value="Tscrpt_reg_IclR_C"/>
</dbReference>
<name>A0ABQ4GVD9_9ACTN</name>
<keyword evidence="3" id="KW-0804">Transcription</keyword>
<keyword evidence="1" id="KW-0805">Transcription regulation</keyword>
<proteinExistence type="predicted"/>
<reference evidence="7 8" key="1">
    <citation type="submission" date="2021-01" db="EMBL/GenBank/DDBJ databases">
        <title>Whole genome shotgun sequence of Microbispora siamensis NBRC 104113.</title>
        <authorList>
            <person name="Komaki H."/>
            <person name="Tamura T."/>
        </authorList>
    </citation>
    <scope>NUCLEOTIDE SEQUENCE [LARGE SCALE GENOMIC DNA]</scope>
    <source>
        <strain evidence="7 8">NBRC 104113</strain>
    </source>
</reference>
<feature type="domain" description="HTH iclR-type" evidence="5">
    <location>
        <begin position="28"/>
        <end position="89"/>
    </location>
</feature>
<accession>A0ABQ4GVD9</accession>
<dbReference type="Pfam" id="PF01614">
    <property type="entry name" value="IclR_C"/>
    <property type="match status" value="1"/>
</dbReference>
<dbReference type="Pfam" id="PF09339">
    <property type="entry name" value="HTH_IclR"/>
    <property type="match status" value="1"/>
</dbReference>
<comment type="caution">
    <text evidence="7">The sequence shown here is derived from an EMBL/GenBank/DDBJ whole genome shotgun (WGS) entry which is preliminary data.</text>
</comment>
<dbReference type="InterPro" id="IPR050707">
    <property type="entry name" value="HTH_MetabolicPath_Reg"/>
</dbReference>
<evidence type="ECO:0000256" key="2">
    <source>
        <dbReference type="ARBA" id="ARBA00023125"/>
    </source>
</evidence>
<dbReference type="InterPro" id="IPR029016">
    <property type="entry name" value="GAF-like_dom_sf"/>
</dbReference>
<evidence type="ECO:0000259" key="5">
    <source>
        <dbReference type="PROSITE" id="PS51077"/>
    </source>
</evidence>
<dbReference type="PROSITE" id="PS51077">
    <property type="entry name" value="HTH_ICLR"/>
    <property type="match status" value="1"/>
</dbReference>
<evidence type="ECO:0000256" key="3">
    <source>
        <dbReference type="ARBA" id="ARBA00023163"/>
    </source>
</evidence>
<evidence type="ECO:0000256" key="4">
    <source>
        <dbReference type="SAM" id="MobiDB-lite"/>
    </source>
</evidence>
<dbReference type="PROSITE" id="PS51078">
    <property type="entry name" value="ICLR_ED"/>
    <property type="match status" value="1"/>
</dbReference>
<feature type="compositionally biased region" description="Polar residues" evidence="4">
    <location>
        <begin position="285"/>
        <end position="294"/>
    </location>
</feature>
<feature type="domain" description="IclR-ED" evidence="6">
    <location>
        <begin position="90"/>
        <end position="271"/>
    </location>
</feature>
<dbReference type="InterPro" id="IPR005471">
    <property type="entry name" value="Tscrpt_reg_IclR_N"/>
</dbReference>
<dbReference type="SUPFAM" id="SSF55781">
    <property type="entry name" value="GAF domain-like"/>
    <property type="match status" value="1"/>
</dbReference>
<dbReference type="Gene3D" id="1.10.10.10">
    <property type="entry name" value="Winged helix-like DNA-binding domain superfamily/Winged helix DNA-binding domain"/>
    <property type="match status" value="1"/>
</dbReference>
<dbReference type="InterPro" id="IPR036390">
    <property type="entry name" value="WH_DNA-bd_sf"/>
</dbReference>
<evidence type="ECO:0000256" key="1">
    <source>
        <dbReference type="ARBA" id="ARBA00023015"/>
    </source>
</evidence>
<dbReference type="InterPro" id="IPR036388">
    <property type="entry name" value="WH-like_DNA-bd_sf"/>
</dbReference>
<dbReference type="Proteomes" id="UP000660454">
    <property type="component" value="Unassembled WGS sequence"/>
</dbReference>
<dbReference type="PANTHER" id="PTHR30136">
    <property type="entry name" value="HELIX-TURN-HELIX TRANSCRIPTIONAL REGULATOR, ICLR FAMILY"/>
    <property type="match status" value="1"/>
</dbReference>
<evidence type="ECO:0000313" key="7">
    <source>
        <dbReference type="EMBL" id="GIH65370.1"/>
    </source>
</evidence>
<evidence type="ECO:0000259" key="6">
    <source>
        <dbReference type="PROSITE" id="PS51078"/>
    </source>
</evidence>
<dbReference type="Gene3D" id="3.30.450.40">
    <property type="match status" value="1"/>
</dbReference>
<evidence type="ECO:0008006" key="9">
    <source>
        <dbReference type="Google" id="ProtNLM"/>
    </source>
</evidence>